<gene>
    <name evidence="1" type="ORF">J2X78_003913</name>
</gene>
<dbReference type="EMBL" id="JAVDTF010000004">
    <property type="protein sequence ID" value="MDR6785328.1"/>
    <property type="molecule type" value="Genomic_DNA"/>
</dbReference>
<reference evidence="1" key="1">
    <citation type="submission" date="2023-07" db="EMBL/GenBank/DDBJ databases">
        <title>Sorghum-associated microbial communities from plants grown in Nebraska, USA.</title>
        <authorList>
            <person name="Schachtman D."/>
        </authorList>
    </citation>
    <scope>NUCLEOTIDE SEQUENCE</scope>
    <source>
        <strain evidence="1">2697</strain>
    </source>
</reference>
<protein>
    <submittedName>
        <fullName evidence="1">Uncharacterized protein</fullName>
    </submittedName>
</protein>
<comment type="caution">
    <text evidence="1">The sequence shown here is derived from an EMBL/GenBank/DDBJ whole genome shotgun (WGS) entry which is preliminary data.</text>
</comment>
<organism evidence="1 2">
    <name type="scientific">Pedobacter africanus</name>
    <dbReference type="NCBI Taxonomy" id="151894"/>
    <lineage>
        <taxon>Bacteria</taxon>
        <taxon>Pseudomonadati</taxon>
        <taxon>Bacteroidota</taxon>
        <taxon>Sphingobacteriia</taxon>
        <taxon>Sphingobacteriales</taxon>
        <taxon>Sphingobacteriaceae</taxon>
        <taxon>Pedobacter</taxon>
    </lineage>
</organism>
<sequence length="202" mass="22568">MKSRFKFIKSTGSYFLLSVALFLGSCGTNSGTSKQEVKADVKRDTDQYFSVKIDGVLWEAFPSKAYNTYNLSYKTLSRQFSIFAEAPDGSRMDLSFHTIDKIVPGNYPSTNNDNGILSGIFYYPEAKSSDREMASVNSEVTVQENAVQITKVDKSDKTAYVIEGTFSPVLYASYETNPNRTSKLAEGKFRVIYHPDSINPAF</sequence>
<proteinExistence type="predicted"/>
<keyword evidence="2" id="KW-1185">Reference proteome</keyword>
<name>A0ACC6L1Z3_9SPHI</name>
<evidence type="ECO:0000313" key="1">
    <source>
        <dbReference type="EMBL" id="MDR6785328.1"/>
    </source>
</evidence>
<accession>A0ACC6L1Z3</accession>
<evidence type="ECO:0000313" key="2">
    <source>
        <dbReference type="Proteomes" id="UP001246858"/>
    </source>
</evidence>
<dbReference type="Proteomes" id="UP001246858">
    <property type="component" value="Unassembled WGS sequence"/>
</dbReference>